<reference evidence="1 2" key="1">
    <citation type="journal article" date="2022" name="Nat. Microbiol.">
        <title>The microbiome of a bacterivorous marine choanoflagellate contains a resource-demanding obligate bacterial associate.</title>
        <authorList>
            <person name="Needham D.M."/>
            <person name="Poirier C."/>
            <person name="Bachy C."/>
            <person name="George E.E."/>
            <person name="Wilken S."/>
            <person name="Yung C.C.M."/>
            <person name="Limardo A.J."/>
            <person name="Morando M."/>
            <person name="Sudek L."/>
            <person name="Malmstrom R.R."/>
            <person name="Keeling P.J."/>
            <person name="Santoro A.E."/>
            <person name="Worden A.Z."/>
        </authorList>
    </citation>
    <scope>NUCLEOTIDE SEQUENCE [LARGE SCALE GENOMIC DNA]</scope>
    <source>
        <strain evidence="1 2">Comchoano-2</strain>
    </source>
</reference>
<evidence type="ECO:0000313" key="2">
    <source>
        <dbReference type="Proteomes" id="UP001320768"/>
    </source>
</evidence>
<dbReference type="EMBL" id="JAKUDN010000002">
    <property type="protein sequence ID" value="MCP8352611.1"/>
    <property type="molecule type" value="Genomic_DNA"/>
</dbReference>
<protein>
    <submittedName>
        <fullName evidence="1">Uncharacterized protein</fullName>
    </submittedName>
</protein>
<evidence type="ECO:0000313" key="1">
    <source>
        <dbReference type="EMBL" id="MCP8352611.1"/>
    </source>
</evidence>
<comment type="caution">
    <text evidence="1">The sequence shown here is derived from an EMBL/GenBank/DDBJ whole genome shotgun (WGS) entry which is preliminary data.</text>
</comment>
<sequence>MQQRILQLLGLTKNTFKGSKTGFVRLDLTQNTQGERFPDSERAVATYKTLYQYINGRGMI</sequence>
<name>A0ABT1L6U0_9GAMM</name>
<dbReference type="Proteomes" id="UP001320768">
    <property type="component" value="Unassembled WGS sequence"/>
</dbReference>
<accession>A0ABT1L6U0</accession>
<proteinExistence type="predicted"/>
<gene>
    <name evidence="1" type="ORF">MKS91_04850</name>
</gene>
<keyword evidence="2" id="KW-1185">Reference proteome</keyword>
<organism evidence="1 2">
    <name type="scientific">Candidatus Synchoanobacter obligatus</name>
    <dbReference type="NCBI Taxonomy" id="2919597"/>
    <lineage>
        <taxon>Bacteria</taxon>
        <taxon>Pseudomonadati</taxon>
        <taxon>Pseudomonadota</taxon>
        <taxon>Gammaproteobacteria</taxon>
        <taxon>Candidatus Comchoanobacterales</taxon>
        <taxon>Candidatus Comchoanobacteraceae</taxon>
        <taxon>Candidatus Synchoanobacter</taxon>
    </lineage>
</organism>
<dbReference type="RefSeq" id="WP_258569716.1">
    <property type="nucleotide sequence ID" value="NZ_JAKUDN010000002.1"/>
</dbReference>